<proteinExistence type="predicted"/>
<dbReference type="EMBL" id="BK032583">
    <property type="protein sequence ID" value="DAF49508.1"/>
    <property type="molecule type" value="Genomic_DNA"/>
</dbReference>
<organism evidence="1">
    <name type="scientific">Siphoviridae sp. ct9mC1</name>
    <dbReference type="NCBI Taxonomy" id="2827794"/>
    <lineage>
        <taxon>Viruses</taxon>
        <taxon>Duplodnaviria</taxon>
        <taxon>Heunggongvirae</taxon>
        <taxon>Uroviricota</taxon>
        <taxon>Caudoviricetes</taxon>
    </lineage>
</organism>
<name>A0A8S5SEL3_9CAUD</name>
<accession>A0A8S5SEL3</accession>
<protein>
    <submittedName>
        <fullName evidence="1">Uncharacterized protein</fullName>
    </submittedName>
</protein>
<evidence type="ECO:0000313" key="1">
    <source>
        <dbReference type="EMBL" id="DAF49508.1"/>
    </source>
</evidence>
<reference evidence="1" key="1">
    <citation type="journal article" date="2021" name="Proc. Natl. Acad. Sci. U.S.A.">
        <title>A Catalog of Tens of Thousands of Viruses from Human Metagenomes Reveals Hidden Associations with Chronic Diseases.</title>
        <authorList>
            <person name="Tisza M.J."/>
            <person name="Buck C.B."/>
        </authorList>
    </citation>
    <scope>NUCLEOTIDE SEQUENCE</scope>
    <source>
        <strain evidence="1">Ct9mC1</strain>
    </source>
</reference>
<sequence length="33" mass="4129">MTIPKHRDIAIHHTYQKERLQIGYFTFFNYFVL</sequence>